<dbReference type="GO" id="GO:0046872">
    <property type="term" value="F:metal ion binding"/>
    <property type="evidence" value="ECO:0007669"/>
    <property type="project" value="UniProtKB-KW"/>
</dbReference>
<dbReference type="GO" id="GO:0005829">
    <property type="term" value="C:cytosol"/>
    <property type="evidence" value="ECO:0007669"/>
    <property type="project" value="TreeGrafter"/>
</dbReference>
<keyword evidence="4" id="KW-0862">Zinc</keyword>
<protein>
    <submittedName>
        <fullName evidence="6">Succinylglutamate desuccinylase/aspartoacylase family protein</fullName>
    </submittedName>
</protein>
<evidence type="ECO:0000259" key="5">
    <source>
        <dbReference type="Pfam" id="PF24827"/>
    </source>
</evidence>
<feature type="domain" description="Succinylglutamate desuccinylase/Aspartoacylase catalytic" evidence="5">
    <location>
        <begin position="36"/>
        <end position="139"/>
    </location>
</feature>
<gene>
    <name evidence="6" type="ORF">ASILVAE211_19170</name>
</gene>
<dbReference type="EMBL" id="JAESVB010000012">
    <property type="protein sequence ID" value="MCB8877327.1"/>
    <property type="molecule type" value="Genomic_DNA"/>
</dbReference>
<dbReference type="Gene3D" id="3.40.630.10">
    <property type="entry name" value="Zn peptidases"/>
    <property type="match status" value="1"/>
</dbReference>
<dbReference type="PANTHER" id="PTHR15162">
    <property type="entry name" value="ASPARTOACYLASE"/>
    <property type="match status" value="1"/>
</dbReference>
<comment type="caution">
    <text evidence="6">The sequence shown here is derived from an EMBL/GenBank/DDBJ whole genome shotgun (WGS) entry which is preliminary data.</text>
</comment>
<reference evidence="6" key="1">
    <citation type="journal article" date="2021" name="Microorganisms">
        <title>Acidisoma silvae sp. nov. and Acidisomacellulosilytica sp. nov., Two Acidophilic Bacteria Isolated from Decaying Wood, Hydrolyzing Cellulose and Producing Poly-3-hydroxybutyrate.</title>
        <authorList>
            <person name="Mieszkin S."/>
            <person name="Pouder E."/>
            <person name="Uroz S."/>
            <person name="Simon-Colin C."/>
            <person name="Alain K."/>
        </authorList>
    </citation>
    <scope>NUCLEOTIDE SEQUENCE</scope>
    <source>
        <strain evidence="6">HW T2.11</strain>
    </source>
</reference>
<name>A0A963YUI0_9PROT</name>
<evidence type="ECO:0000256" key="1">
    <source>
        <dbReference type="ARBA" id="ARBA00001947"/>
    </source>
</evidence>
<reference evidence="6" key="2">
    <citation type="submission" date="2021-01" db="EMBL/GenBank/DDBJ databases">
        <authorList>
            <person name="Mieszkin S."/>
            <person name="Pouder E."/>
            <person name="Alain K."/>
        </authorList>
    </citation>
    <scope>NUCLEOTIDE SEQUENCE</scope>
    <source>
        <strain evidence="6">HW T2.11</strain>
    </source>
</reference>
<sequence>MALPQFEVQLAAPDLTPWLAGNTGVPGFTTRDSGQPGPHVALVSLVHGNEIAGAIALDRLLAGGFTPSRGRVTFGFANLAAFARFDPADPIASRYIDEDMNRIWDKDVLDGPRHSAELDRAREFRPMIETADVLFDLHSMLWPSDPLILCGGTERGRALGQRVGVPECVVSDPGHSNGRRLIDYHRFADDGVAPVSNLVEAGQHWLRDTVETMLSAIAGLLRSLDMASDTAPLLPAPALPRRSVFAEVTSVVTAKTAGFTFMQPYRGGQVIRHRNTLLAIDGPTDIRTPYDNCLLVMPSLRPSRGHTAVRLARMG</sequence>
<keyword evidence="2" id="KW-0479">Metal-binding</keyword>
<evidence type="ECO:0000256" key="2">
    <source>
        <dbReference type="ARBA" id="ARBA00022723"/>
    </source>
</evidence>
<keyword evidence="7" id="KW-1185">Reference proteome</keyword>
<organism evidence="6 7">
    <name type="scientific">Acidisoma silvae</name>
    <dbReference type="NCBI Taxonomy" id="2802396"/>
    <lineage>
        <taxon>Bacteria</taxon>
        <taxon>Pseudomonadati</taxon>
        <taxon>Pseudomonadota</taxon>
        <taxon>Alphaproteobacteria</taxon>
        <taxon>Acetobacterales</taxon>
        <taxon>Acidocellaceae</taxon>
        <taxon>Acidisoma</taxon>
    </lineage>
</organism>
<accession>A0A963YUI0</accession>
<comment type="cofactor">
    <cofactor evidence="1">
        <name>Zn(2+)</name>
        <dbReference type="ChEBI" id="CHEBI:29105"/>
    </cofactor>
</comment>
<evidence type="ECO:0000313" key="7">
    <source>
        <dbReference type="Proteomes" id="UP000708298"/>
    </source>
</evidence>
<dbReference type="Proteomes" id="UP000708298">
    <property type="component" value="Unassembled WGS sequence"/>
</dbReference>
<evidence type="ECO:0000256" key="3">
    <source>
        <dbReference type="ARBA" id="ARBA00022801"/>
    </source>
</evidence>
<keyword evidence="3" id="KW-0378">Hydrolase</keyword>
<evidence type="ECO:0000313" key="6">
    <source>
        <dbReference type="EMBL" id="MCB8877327.1"/>
    </source>
</evidence>
<dbReference type="AlphaFoldDB" id="A0A963YUI0"/>
<dbReference type="SUPFAM" id="SSF53187">
    <property type="entry name" value="Zn-dependent exopeptidases"/>
    <property type="match status" value="1"/>
</dbReference>
<dbReference type="Pfam" id="PF24827">
    <property type="entry name" value="AstE_AspA_cat"/>
    <property type="match status" value="1"/>
</dbReference>
<evidence type="ECO:0000256" key="4">
    <source>
        <dbReference type="ARBA" id="ARBA00022833"/>
    </source>
</evidence>
<dbReference type="InterPro" id="IPR055438">
    <property type="entry name" value="AstE_AspA_cat"/>
</dbReference>
<dbReference type="GO" id="GO:0016788">
    <property type="term" value="F:hydrolase activity, acting on ester bonds"/>
    <property type="evidence" value="ECO:0007669"/>
    <property type="project" value="InterPro"/>
</dbReference>
<dbReference type="InterPro" id="IPR050178">
    <property type="entry name" value="AspA/AstE_fam"/>
</dbReference>
<dbReference type="PANTHER" id="PTHR15162:SF7">
    <property type="entry name" value="SUCCINYLGLUTAMATE DESUCCINYLASE"/>
    <property type="match status" value="1"/>
</dbReference>
<proteinExistence type="predicted"/>